<reference evidence="1 2" key="1">
    <citation type="journal article" date="2021" name="Front. Genet.">
        <title>Chromosome-Level Genome Assembly Reveals Significant Gene Expansion in the Toll and IMD Signaling Pathways of Dendrolimus kikuchii.</title>
        <authorList>
            <person name="Zhou J."/>
            <person name="Wu P."/>
            <person name="Xiong Z."/>
            <person name="Liu N."/>
            <person name="Zhao N."/>
            <person name="Ji M."/>
            <person name="Qiu Y."/>
            <person name="Yang B."/>
        </authorList>
    </citation>
    <scope>NUCLEOTIDE SEQUENCE [LARGE SCALE GENOMIC DNA]</scope>
    <source>
        <strain evidence="1">Ann1</strain>
    </source>
</reference>
<evidence type="ECO:0000313" key="1">
    <source>
        <dbReference type="EMBL" id="KAJ0182816.1"/>
    </source>
</evidence>
<accession>A0ACC1DG06</accession>
<protein>
    <submittedName>
        <fullName evidence="1">Uncharacterized protein</fullName>
    </submittedName>
</protein>
<evidence type="ECO:0000313" key="2">
    <source>
        <dbReference type="Proteomes" id="UP000824533"/>
    </source>
</evidence>
<dbReference type="EMBL" id="CM034389">
    <property type="protein sequence ID" value="KAJ0182816.1"/>
    <property type="molecule type" value="Genomic_DNA"/>
</dbReference>
<gene>
    <name evidence="1" type="ORF">K1T71_002185</name>
</gene>
<organism evidence="1 2">
    <name type="scientific">Dendrolimus kikuchii</name>
    <dbReference type="NCBI Taxonomy" id="765133"/>
    <lineage>
        <taxon>Eukaryota</taxon>
        <taxon>Metazoa</taxon>
        <taxon>Ecdysozoa</taxon>
        <taxon>Arthropoda</taxon>
        <taxon>Hexapoda</taxon>
        <taxon>Insecta</taxon>
        <taxon>Pterygota</taxon>
        <taxon>Neoptera</taxon>
        <taxon>Endopterygota</taxon>
        <taxon>Lepidoptera</taxon>
        <taxon>Glossata</taxon>
        <taxon>Ditrysia</taxon>
        <taxon>Bombycoidea</taxon>
        <taxon>Lasiocampidae</taxon>
        <taxon>Dendrolimus</taxon>
    </lineage>
</organism>
<sequence length="6579" mass="738302">MSFCRITGRSRGLPKPNYFPLLAPISPADAKRCCRITGKSYGLPSHHYIPVLLTARTTKAKCKITNVSGELGPHHYSPEINYGNRKHEMLPGYRYIFPVLDGSTEAQKCFMEMLLGKQVTEDKRYVYTVQERKCSLVFTAQMEAAVRDGDVRDVMLAKDSDTVLIKTKQGRNVSMDFKDFSEDVEMYEGEGPNAEVLKQREIEELEERKKKRKRAAGLSSMKKIFESKEKLAEVQELEEEKLFQDRIAKKAKLEETKFKRHDVKSFTSNSFDAHHMRSKTSIIMCNGEWRDQLHPLMESWDWEAFEKEITEEHIIPKATVLPTPVKLSPYHCDAEIFEVDKNISEVSVPLESVPCVNPLKPIKTRPSESVLSAVKEISKERLFDTADVTEKLIEYNKIDMLPTVDNLPELVKNIKKGKREKMAKISGLTLDINKAKKFIPGQLLNTPQGPVFVPGQTVETPDGPIFVPGLSVNTPAGPGLIPGHIVTNENTNEPFFLAGQVLQTINGEEFVCGQTIKNKDDTYRFTEGQTVLSEEGLKFVPGKIINTGPEDVFVPGQTIMTPDGVQFIPGQTITENGNITFTPGQNAKIDNEWQFVLGQVLHQDDELHFVPGATIATPNGLKFVPGQTVEIDGETCFVPGISKTTSNNKLEFVPGTTVETIDGPKFIEGQIVGTDLGDKFMPGKTIVQANGNVEFSIAKSVEDITFSESTPVGLPIDIKTCSISEEALYVFGHMIQTNKGIEFYPGSRVPKLEGKVVPGRLVKNEANESRFVPGMMIEGIFVPGQIVFTENGEQFVPGQVVDTADGPKFVPGQVVNTKSGPKFVPGQTIHTIDGPRFVPGQIIETKAGPTFIPGQVISTEEEGSRFVPGQVVDTEEGPRFVPGRVIETDDNGVTFVPGQIVQTPEGLKFVAPDLTEGEEGLEFSVQSFVVTPEELKLLKVKTNPNDTTSTKGELTIDTKMLRQLSEAGMSIGRQVPAELPAINVILNQTKNVEALKAFVTDFGLKDDVANQLMDVITSIIEMSAHLKSEIHENHKTGKSTTDFKKGRTKKRFEMQDKENIGYNGGNGQTAQQEHVKNSIAAAVLAALVTAEQFEEVNNNNGREKYQMILKSIDTILGKTIDEDLVTAMYKILQKEEDKEILCEEILENTSEPKVELIKIAVNSALHKRSFTEEDIIEKFGEFLSSENEVLGPAFKNISKNDTNILHHVLGHISESISFVKTQHEATETLQKAIVAAVQEASTKELETMLQDSDKQNLKELIAQSIGLAKVLGMRDVALNLLSAMHNEHCLDKIATDTTTLNILKRLTVMRKLADKTPSLNSALRKLETDPELARTDPKLRDLVRESAALMIVPEDPPLLSSEDVPLNLLQPENSLAMEDFLFQRKKHVSGALLIMKKGLQAVVPREASRSVLTGQVAYTVLDENGIRHFEPLHVFSALNLSQPSAHRFQMYSCPVVDDNDEDINIFTGYSNISSNQRITKLGGWARRYSGVLLDRENTRSRVSSLENTPSYKRYNTSTSTSRSMSRSRSSCSRSPPKVEDVVVASSDYTAANDDEVSLKAGDIVEVLDTKSALGSKRSKSRIDHDLDIATQLLDASAAKHKMAVRPKKKHLSKKAAKVKVLGKDRWLVRVIEDVEGGQIRTREGWVPAIVLEEKKTAERDQTALAARRQAVVRELIETEEEFGRDMQQVVSRYMKPIDKGSTPKPVFDNRELLFSNFRQICEFHNTVLLEGIKYYAAEPKMLGRALLRMEREFDKHVAYCRDESRAQHLLDTNPVVKRYFQDLAEKLGDDKGITEHLKLPIQRINDYQLLLKELVKYSKRLGEDCSDLQKALELFLGVPNRATDNKFIASIEGYRGNIYKLGRLLTHDWFTVTDTEGKTKERYLFLFKARILICKVKRVADDRSVFVLKNIIKLPDVEVKELPGEKLKFELHQKDPPYIFILAAHKESVKDNWLAEIDQHIADAVALAEHAADDLQVLQPPSEVTSPEPEEKKKRPAEDAEEAQEKRTRVEVEVTDVATREESLQQLKNKRKASLENQAAKKISKTDIVEISSISEAQEGISEVTTDLESKSSVTVTCRDAESATSQSESQQTVVEKVSEVKLETFKQRASVQSFEQSVESKVTVQSVQSDQISESDKVCVKDGVERAQICEQSSLVSSQIVTAGSDLAKPVVIQENTEEPITSVKKVESELSEQINDSSITTEKLSTTKQTSLETVQVISTEQVAETVKTESDSCVDSEITKIKSEIATETSVTEKLLTAEQTSLETVQVTSTDQVAKTVKTEPDSCVDSEITKIKSEIAAEKSVTENLLTAEQISLETEQITSTEQVAETVKTETAGFVDSEIATDKLITEQSEINVVEKTQSKNTCENQRSVQKQQVAETSERLEEVTKVQNSGLTTTQQEEEIILVQTEKSDPTEPQHIIEVKNEETVQPINSSKKASTEQSLVPETPDITKDTIQKTVQESKIKLTKTSPPKKESEKTESQTELNTSQIHQCEQTKSEPSEVIQIKDKNNNLESVKSLEKESTKVEENKTFNQTGEQKVVEQTKVKETTESEVKLKETSGGELSNNVSGIEQTVIAEGTVEDEMSSRYSRSSRLSGEYSSSSRKQSSGGRYESSSSYDSSGLTSSYSRRESGSRLESSKYETGGAIEGTASSRYESKYSSSYGVDGGSKYGIESSYESKTEGSKYGIESSKRDSIASKYGIESDSKIDSLASKYGIESESKIDSIASKYGIESETTSKIDSIASKYGITTETESKIDSIASKYGIESDTTSKLDSIASKYGIESNYESSKIEGRSSKYKIETNLDGDIIDKTSSKIESSYESSKNGGTEFESKYSKTALANGSISAGEYESLKTSKVSKSESHDGKPIFTKTLEAQVIEPGENAVFECALLESLEATNVTWLKDNKPLTDRLMDRCSISSESGGGQKLALMHCREDDSGVYTVVAENVKGNAHCTAHLVVHELTPEERKERNASRAPYFLVALKDTEIMENTYLRFMVRVKGDPNPEVKFYRDDKEITTTSESDRVSIIRTRAEKGCYELVIADVKPSDAGKYSCKAMNIYGDVESVATVTVVDEKNIFFELPPGGEGLLAKGEKASFSWKRDGQPFDPEERFKVLLGDDEDSLALVFQHVKPEDAGLYTCVAKTSTGNISCSAELTVQGAVHELHREPEKPTLVIEHREAIVSAGGSAMLELQCKGFPKPTVVFKHEGKVVEPDTRHKFLYEDEESMSLVIKNVTSADAGEYEVTASNELGEDTSILNLVVKEAPKIKKKVENQTCMVGSTHTVRIEVEGTPAPEVTFYKDGAEIKSSDRVKITKESEYIYIITIKDAKLTDTGSYSIVAKISTSGSAHSLVVTSAARADAGEYSCEIRNVHGSASDSCVLNVRTAPLFTQKLKDTTASAGDVNVEFTVSVEAYPEPTIKWYLGDVEITEKKSVFTRMDSGNTHKLILKEVSAELSGNYTCKVSNDLGADSCQATFTVNRKPRITKSLVDMTVDAGKTLKLDVEVEGCPEPKVKWFKDGKEVTTDARIKIERDTKRLENYHLTVTLVKEEDGGEYEVRAENEMGSVSSKSTVTVHTREVHTRLIMEEVENDIDEKAKKKLLIQEVDAGEMQEVKKQKTSAEIIEEKSIWDDEEEAKPKKIKEEEIDKPRSDKARKSVTDADIAEEKSFWDDADEDAKAKQPKVEDISKPDTKRSKKLVVEVAEEKSISDADNDKAKQPKVEEVEKSRPKKSRKSISEVAEEKSIRDEEDSKKPVIEEVAMAKPSKGRKSITEPEILEEKSFWDDNDDDSKLMKKPKIDDVKKPKPGKGRKSITEPETAEEKSIWDENENEKNQKHAIEEIITEKKIGEKGATKPEIANEVPLDKDLKSMKPKSIKKQSVSEEPLSAEIEGRVFETITTFKTADDGSILMSKVSSTMSNGAIITGPAETHTVHKMTTTSVYYEDDDLESRRIIQPNKPHTTSLEVEEIASHSYILSELGHYTIPDYIRRGTYGIIEEPQTDSDADSLKCGKQYMNRAVSILSMSEDDSWHNEPLSREISIEDLSKSIFEIDETRKVFSKDAYVRSSSFKEDYFNDEGDEESLIVKEKSEKVYENDITEKLVHISKEFEENEIKPVDRRIDDIKNRIIEELVLGPTKNIDNITKDITETSIEKKRQNETKLFSVNEEMDDEVEALLKRSQRQRNILDDIINQEDEKAPPSLKDSTLKDGHAYESLPLVYTVQASGTPKPTVRWLHNGEEVKAGPRVKVTNDGDLYKLEIAKVDMKDAGKWECEISNDLGKNVLKAELTVSPESELRKPKFTVPLEAQRVMQREPVTMKAVCTADPQPHVAWLLNGVELTPDATIVTSADTKDIEHGLKECSFTLHIPTGRHADTGEYTIQAKNKYGVGESSARLDILLRPEIEGLKDVTAVPYEETTFIAKVQANPIAEIQWSKDGYVIKPSANIEIIEDKEAEKYQLHIKKIGVDDAGVYAIKAKNEIGETSQQAKLTVHTGEPIFTKPLQKQTVKDYDDATLKVRCDGVPKPEVHWYLNNKEVTNDDRHKVTTEVGGQVDSELEIKRFNTADAGKYKVRALNIVGEAVCEAAVSLAQIAPGFTHKLDRQKDVDEGEPLELKAKLDGSPIPTAKWYKDGAELPSDDSRVKQTALPDGTVKLSIDHVTPADCGAYKLVISNPHGENSALCAVAVNPTPRKPSFSQELEDTKAVVGQPLKLEARVMAFPAPEVKWFKDGQTNCRSNKKLQHLCKERDAPVVGSKANVEVQQKERKPAFLAELQPAKVIEGFPIKLEVKVLGHPQPKIKWTHDGKEIVPDGQRIKVVSQPDGSHALLIEEATPADAGKYGVIAINDKGETASNAQLTVASRQDDSTPQERPQLIHGLRDMTAEEGQPLAISAPFVGNPIPDVAWTKDGKPLKPSERILLTCDGKRVGLEINPVELPDAGVYSVKLVNPLGEDSSDGKIDVRKVYQPPTFSQKFTDLQQLPTFDAKFPARVFGIPAPDITWYKDGQPLKSSDKYTIKRDGDAACLYVRDLKPEDAGSYKCVAKNREGQAECEANLEVVDKIGRKQKVEPPSFLKKIGDIEVFRGMSAKFTACATGTPDPDVEWFRNDEKLFPCERIRIDKETTGLLRLTISGVDPSDVGTYRCRIYNPHGEDSCTAQLTYDTLEPHTGKRPISDQYSDFDKMKKTGVPMPLADKPIISRMADRHLTLSWKPSIPHGPRFPVTYQVEMCEMPDGDWFTARTGLRSCVCDIRNLEPFRDYKFRIRVENKYGVSDPSPYAITHRSKLEPDPPKFIPYLEPGIDFRPETSPYFPKDFDIERPPHDGYAQAPKFLRQEYDSQYGVKGHNVNLFWFVYGYPKPKMTYFFNDEPIEIGGRYDWSYTRNGQATLFINKMLERDAGWYEAVATNEHGQARQRVRLEVAEYPTFIRRPEESVVLQRKTARIEARVTGVPYPDIKWYKDWQPLAASSRIKIQFIEPDTTILVIHDAILKDEGLYSISARNVAGSVSSSAMLHVEESEHEYSDRIREHPPRVKPSTKPFGDFYDIGDELGRGVQGVVYHAAERLTGRNYAAKIMHGHSALKPFMKNELDIMNLLNDRHLIRLQDAYEHDHTLALVLELAAGGELVRDRLLRSQGYTEREIAGYIRQLLRGLKYMHDNSVAHLGLTIGELLLSHAGSDELKICDFGLSRRIHFNKYASLDYGMPEYVAPEVANGEGVSFGADMWSVGIITYILLSGHSPFRGYNDRETLTRIMEGRWEWHDEEWWSRLSRESRDFISKLLIFNWHERMDVTTALSHPWLTLADKIYQEEYQITTDRLRNYYNLYRDWTSNAQCRTWFRRRPLSGAFDHPSKMVYPPGEIYTPEDTPDRDRASRDRKPADFDLKFKQWEHPDWEVSAKSESHYQNGPDTYLLQLRDTSFPVRLREYMKVACDRSPGYSLSVHDTYDPRTPIIRERRRFTDIMDEEIDDERRERINNYGTENYTIRRLRHELGTRLDSYAEAQAFMESKKDGQLPFFREKPQLLPVREGEPAQLTCFAVGDPKPSVQWFKNDMVLAEGQRIKIIEDEEGRSTLKFDPAMHHDIGFYKVVARNKVGQTVARTRIVEATTPDAPDSPTANEVSDTEVLLRWKQPKYDGNSPVVCYSLQYKAGDSVEWKEVASNIDHEFFVVRDLQPDTSYQFRLSSRNRIGWSDKGIPTNLIKTKEAGAPRIEVTKAMKHLQQLTESGQEIVLDEERPKLDYNSENNPMDWYAANTFTERYSFISELWRGKFSIVIKGVDKTNDSVVVAKILENRAENEVLIQREFECLRRLSHERISNLLAAYQAPGSPVSVLILEKLQGADILTYLSSRHDYTEQMVATIVTQILDGLQYLHWRGYCHLDLQPDNVVMASVRSIQVKLIDFGSAHKVTKLGTSVPQVGELEYKAPEIINDEPAYPQTDIWSVGVLAYIMLSGVSPFRGQDDAETKQNISFVRYRFEHLYKEITQEATRFLMFIFKKVPLKRPLAEECYEHRWLTLSDFMNKKRERAVFLGNRLKEFSDEYHERKAREASQADTVSAAFGQLSPRMLARSNSIQEELFTNFHSH</sequence>
<name>A0ACC1DG06_9NEOP</name>
<dbReference type="Proteomes" id="UP000824533">
    <property type="component" value="Linkage Group LG03"/>
</dbReference>
<proteinExistence type="predicted"/>
<keyword evidence="2" id="KW-1185">Reference proteome</keyword>
<comment type="caution">
    <text evidence="1">The sequence shown here is derived from an EMBL/GenBank/DDBJ whole genome shotgun (WGS) entry which is preliminary data.</text>
</comment>